<dbReference type="EMBL" id="JADEWU010000019">
    <property type="protein sequence ID" value="MBE9143646.1"/>
    <property type="molecule type" value="Genomic_DNA"/>
</dbReference>
<evidence type="ECO:0000256" key="1">
    <source>
        <dbReference type="ARBA" id="ARBA00011063"/>
    </source>
</evidence>
<accession>A0ABR9UB18</accession>
<evidence type="ECO:0000313" key="5">
    <source>
        <dbReference type="Proteomes" id="UP000640725"/>
    </source>
</evidence>
<dbReference type="CDD" id="cd16343">
    <property type="entry name" value="LMWPTP"/>
    <property type="match status" value="1"/>
</dbReference>
<sequence length="164" mass="18705">MPYKLLFVCLGNICRSPSAENIMNHLIDQANLSDRIICDSAGTSSYHIGNPPDRRMTQAANQRGIKMTGKARQFKRDDFEHFDLILAMDQDNYQNILYLDPSGKYRHKVKLMCEFCRHHTLKEVPDPYYGGAEGFNQVIDLLLDSCAGLLEFVIQEQGLKDFTA</sequence>
<dbReference type="RefSeq" id="WP_193869207.1">
    <property type="nucleotide sequence ID" value="NZ_JADEWU010000019.1"/>
</dbReference>
<feature type="domain" description="Phosphotyrosine protein phosphatase I" evidence="3">
    <location>
        <begin position="3"/>
        <end position="152"/>
    </location>
</feature>
<organism evidence="4 5">
    <name type="scientific">Planktothrix mougeotii LEGE 06226</name>
    <dbReference type="NCBI Taxonomy" id="1828728"/>
    <lineage>
        <taxon>Bacteria</taxon>
        <taxon>Bacillati</taxon>
        <taxon>Cyanobacteriota</taxon>
        <taxon>Cyanophyceae</taxon>
        <taxon>Oscillatoriophycideae</taxon>
        <taxon>Oscillatoriales</taxon>
        <taxon>Microcoleaceae</taxon>
        <taxon>Planktothrix</taxon>
    </lineage>
</organism>
<evidence type="ECO:0000256" key="2">
    <source>
        <dbReference type="ARBA" id="ARBA00022801"/>
    </source>
</evidence>
<dbReference type="InterPro" id="IPR017867">
    <property type="entry name" value="Tyr_phospatase_low_mol_wt"/>
</dbReference>
<keyword evidence="5" id="KW-1185">Reference proteome</keyword>
<dbReference type="InterPro" id="IPR036196">
    <property type="entry name" value="Ptyr_pPase_sf"/>
</dbReference>
<dbReference type="SMART" id="SM00226">
    <property type="entry name" value="LMWPc"/>
    <property type="match status" value="1"/>
</dbReference>
<gene>
    <name evidence="4" type="ORF">IQ236_10460</name>
</gene>
<comment type="caution">
    <text evidence="4">The sequence shown here is derived from an EMBL/GenBank/DDBJ whole genome shotgun (WGS) entry which is preliminary data.</text>
</comment>
<dbReference type="SUPFAM" id="SSF52788">
    <property type="entry name" value="Phosphotyrosine protein phosphatases I"/>
    <property type="match status" value="1"/>
</dbReference>
<dbReference type="Proteomes" id="UP000640725">
    <property type="component" value="Unassembled WGS sequence"/>
</dbReference>
<name>A0ABR9UB18_9CYAN</name>
<dbReference type="PRINTS" id="PR00719">
    <property type="entry name" value="LMWPTPASE"/>
</dbReference>
<reference evidence="4 5" key="1">
    <citation type="submission" date="2020-10" db="EMBL/GenBank/DDBJ databases">
        <authorList>
            <person name="Castelo-Branco R."/>
            <person name="Eusebio N."/>
            <person name="Adriana R."/>
            <person name="Vieira A."/>
            <person name="Brugerolle De Fraissinette N."/>
            <person name="Rezende De Castro R."/>
            <person name="Schneider M.P."/>
            <person name="Vasconcelos V."/>
            <person name="Leao P.N."/>
        </authorList>
    </citation>
    <scope>NUCLEOTIDE SEQUENCE [LARGE SCALE GENOMIC DNA]</scope>
    <source>
        <strain evidence="4 5">LEGE 06226</strain>
    </source>
</reference>
<keyword evidence="2" id="KW-0378">Hydrolase</keyword>
<dbReference type="InterPro" id="IPR023485">
    <property type="entry name" value="Ptyr_pPase"/>
</dbReference>
<proteinExistence type="inferred from homology"/>
<dbReference type="Pfam" id="PF01451">
    <property type="entry name" value="LMWPc"/>
    <property type="match status" value="1"/>
</dbReference>
<comment type="similarity">
    <text evidence="1">Belongs to the low molecular weight phosphotyrosine protein phosphatase family.</text>
</comment>
<protein>
    <submittedName>
        <fullName evidence="4">Low molecular weight phosphotyrosine protein phosphatase</fullName>
    </submittedName>
</protein>
<dbReference type="InterPro" id="IPR052995">
    <property type="entry name" value="LMW-PTP"/>
</dbReference>
<dbReference type="PANTHER" id="PTHR47439">
    <property type="entry name" value="LOW MOLECULAR WEIGHT PHOSPHOTYROSINE PROTEIN PHOSPHATASE-RELATED"/>
    <property type="match status" value="1"/>
</dbReference>
<evidence type="ECO:0000259" key="3">
    <source>
        <dbReference type="SMART" id="SM00226"/>
    </source>
</evidence>
<evidence type="ECO:0000313" key="4">
    <source>
        <dbReference type="EMBL" id="MBE9143646.1"/>
    </source>
</evidence>
<dbReference type="Gene3D" id="3.40.50.2300">
    <property type="match status" value="1"/>
</dbReference>
<dbReference type="PANTHER" id="PTHR47439:SF1">
    <property type="entry name" value="ACID PHOSPHATASE"/>
    <property type="match status" value="1"/>
</dbReference>